<dbReference type="AlphaFoldDB" id="A0A453PXB1"/>
<proteinExistence type="predicted"/>
<dbReference type="Gramene" id="AET6Gv20894000.2">
    <property type="protein sequence ID" value="AET6Gv20894000.2"/>
    <property type="gene ID" value="AET6Gv20894000"/>
</dbReference>
<reference evidence="3" key="1">
    <citation type="journal article" date="2014" name="Science">
        <title>Ancient hybridizations among the ancestral genomes of bread wheat.</title>
        <authorList>
            <consortium name="International Wheat Genome Sequencing Consortium,"/>
            <person name="Marcussen T."/>
            <person name="Sandve S.R."/>
            <person name="Heier L."/>
            <person name="Spannagl M."/>
            <person name="Pfeifer M."/>
            <person name="Jakobsen K.S."/>
            <person name="Wulff B.B."/>
            <person name="Steuernagel B."/>
            <person name="Mayer K.F."/>
            <person name="Olsen O.A."/>
        </authorList>
    </citation>
    <scope>NUCLEOTIDE SEQUENCE [LARGE SCALE GENOMIC DNA]</scope>
    <source>
        <strain evidence="3">cv. AL8/78</strain>
    </source>
</reference>
<evidence type="ECO:0000256" key="1">
    <source>
        <dbReference type="SAM" id="Phobius"/>
    </source>
</evidence>
<reference evidence="2" key="3">
    <citation type="journal article" date="2017" name="Nature">
        <title>Genome sequence of the progenitor of the wheat D genome Aegilops tauschii.</title>
        <authorList>
            <person name="Luo M.C."/>
            <person name="Gu Y.Q."/>
            <person name="Puiu D."/>
            <person name="Wang H."/>
            <person name="Twardziok S.O."/>
            <person name="Deal K.R."/>
            <person name="Huo N."/>
            <person name="Zhu T."/>
            <person name="Wang L."/>
            <person name="Wang Y."/>
            <person name="McGuire P.E."/>
            <person name="Liu S."/>
            <person name="Long H."/>
            <person name="Ramasamy R.K."/>
            <person name="Rodriguez J.C."/>
            <person name="Van S.L."/>
            <person name="Yuan L."/>
            <person name="Wang Z."/>
            <person name="Xia Z."/>
            <person name="Xiao L."/>
            <person name="Anderson O.D."/>
            <person name="Ouyang S."/>
            <person name="Liang Y."/>
            <person name="Zimin A.V."/>
            <person name="Pertea G."/>
            <person name="Qi P."/>
            <person name="Bennetzen J.L."/>
            <person name="Dai X."/>
            <person name="Dawson M.W."/>
            <person name="Muller H.G."/>
            <person name="Kugler K."/>
            <person name="Rivarola-Duarte L."/>
            <person name="Spannagl M."/>
            <person name="Mayer K.F.X."/>
            <person name="Lu F.H."/>
            <person name="Bevan M.W."/>
            <person name="Leroy P."/>
            <person name="Li P."/>
            <person name="You F.M."/>
            <person name="Sun Q."/>
            <person name="Liu Z."/>
            <person name="Lyons E."/>
            <person name="Wicker T."/>
            <person name="Salzberg S.L."/>
            <person name="Devos K.M."/>
            <person name="Dvorak J."/>
        </authorList>
    </citation>
    <scope>NUCLEOTIDE SEQUENCE [LARGE SCALE GENOMIC DNA]</scope>
    <source>
        <strain evidence="2">cv. AL8/78</strain>
    </source>
</reference>
<name>A0A453PXB1_AEGTS</name>
<sequence>LTHCLVRLLTRAPFFILFVSSFFFLFSLPQSLFPDFFRYCPFIFSFTHHRCIKYSFNCVSPLFPLYLLDLPSSQLSPPKTARCINGEPPVFSSSSSSSFSRPC</sequence>
<organism evidence="2 3">
    <name type="scientific">Aegilops tauschii subsp. strangulata</name>
    <name type="common">Goatgrass</name>
    <dbReference type="NCBI Taxonomy" id="200361"/>
    <lineage>
        <taxon>Eukaryota</taxon>
        <taxon>Viridiplantae</taxon>
        <taxon>Streptophyta</taxon>
        <taxon>Embryophyta</taxon>
        <taxon>Tracheophyta</taxon>
        <taxon>Spermatophyta</taxon>
        <taxon>Magnoliopsida</taxon>
        <taxon>Liliopsida</taxon>
        <taxon>Poales</taxon>
        <taxon>Poaceae</taxon>
        <taxon>BOP clade</taxon>
        <taxon>Pooideae</taxon>
        <taxon>Triticodae</taxon>
        <taxon>Triticeae</taxon>
        <taxon>Triticinae</taxon>
        <taxon>Aegilops</taxon>
    </lineage>
</organism>
<keyword evidence="1" id="KW-0812">Transmembrane</keyword>
<feature type="transmembrane region" description="Helical" evidence="1">
    <location>
        <begin position="12"/>
        <end position="28"/>
    </location>
</feature>
<reference evidence="2" key="4">
    <citation type="submission" date="2019-03" db="UniProtKB">
        <authorList>
            <consortium name="EnsemblPlants"/>
        </authorList>
    </citation>
    <scope>IDENTIFICATION</scope>
</reference>
<dbReference type="EnsemblPlants" id="AET6Gv20894000.2">
    <property type="protein sequence ID" value="AET6Gv20894000.2"/>
    <property type="gene ID" value="AET6Gv20894000"/>
</dbReference>
<protein>
    <submittedName>
        <fullName evidence="2">Uncharacterized protein</fullName>
    </submittedName>
</protein>
<dbReference type="Proteomes" id="UP000015105">
    <property type="component" value="Chromosome 6D"/>
</dbReference>
<evidence type="ECO:0000313" key="2">
    <source>
        <dbReference type="EnsemblPlants" id="AET6Gv20894000.2"/>
    </source>
</evidence>
<accession>A0A453PXB1</accession>
<reference evidence="2" key="5">
    <citation type="journal article" date="2021" name="G3 (Bethesda)">
        <title>Aegilops tauschii genome assembly Aet v5.0 features greater sequence contiguity and improved annotation.</title>
        <authorList>
            <person name="Wang L."/>
            <person name="Zhu T."/>
            <person name="Rodriguez J.C."/>
            <person name="Deal K.R."/>
            <person name="Dubcovsky J."/>
            <person name="McGuire P.E."/>
            <person name="Lux T."/>
            <person name="Spannagl M."/>
            <person name="Mayer K.F.X."/>
            <person name="Baldrich P."/>
            <person name="Meyers B.C."/>
            <person name="Huo N."/>
            <person name="Gu Y.Q."/>
            <person name="Zhou H."/>
            <person name="Devos K.M."/>
            <person name="Bennetzen J.L."/>
            <person name="Unver T."/>
            <person name="Budak H."/>
            <person name="Gulick P.J."/>
            <person name="Galiba G."/>
            <person name="Kalapos B."/>
            <person name="Nelson D.R."/>
            <person name="Li P."/>
            <person name="You F.M."/>
            <person name="Luo M.C."/>
            <person name="Dvorak J."/>
        </authorList>
    </citation>
    <scope>NUCLEOTIDE SEQUENCE [LARGE SCALE GENOMIC DNA]</scope>
    <source>
        <strain evidence="2">cv. AL8/78</strain>
    </source>
</reference>
<reference evidence="3" key="2">
    <citation type="journal article" date="2017" name="Nat. Plants">
        <title>The Aegilops tauschii genome reveals multiple impacts of transposons.</title>
        <authorList>
            <person name="Zhao G."/>
            <person name="Zou C."/>
            <person name="Li K."/>
            <person name="Wang K."/>
            <person name="Li T."/>
            <person name="Gao L."/>
            <person name="Zhang X."/>
            <person name="Wang H."/>
            <person name="Yang Z."/>
            <person name="Liu X."/>
            <person name="Jiang W."/>
            <person name="Mao L."/>
            <person name="Kong X."/>
            <person name="Jiao Y."/>
            <person name="Jia J."/>
        </authorList>
    </citation>
    <scope>NUCLEOTIDE SEQUENCE [LARGE SCALE GENOMIC DNA]</scope>
    <source>
        <strain evidence="3">cv. AL8/78</strain>
    </source>
</reference>
<keyword evidence="1" id="KW-1133">Transmembrane helix</keyword>
<keyword evidence="1" id="KW-0472">Membrane</keyword>
<evidence type="ECO:0000313" key="3">
    <source>
        <dbReference type="Proteomes" id="UP000015105"/>
    </source>
</evidence>
<keyword evidence="3" id="KW-1185">Reference proteome</keyword>